<comment type="caution">
    <text evidence="19">The sequence shown here is derived from an EMBL/GenBank/DDBJ whole genome shotgun (WGS) entry which is preliminary data.</text>
</comment>
<evidence type="ECO:0000256" key="15">
    <source>
        <dbReference type="PROSITE-ProRule" id="PRU00175"/>
    </source>
</evidence>
<dbReference type="AlphaFoldDB" id="A0A9W9QVF8"/>
<evidence type="ECO:0000256" key="6">
    <source>
        <dbReference type="ARBA" id="ARBA00022679"/>
    </source>
</evidence>
<keyword evidence="13 16" id="KW-0234">DNA repair</keyword>
<evidence type="ECO:0000259" key="18">
    <source>
        <dbReference type="PROSITE" id="PS50089"/>
    </source>
</evidence>
<dbReference type="PANTHER" id="PTHR20973:SF0">
    <property type="entry name" value="NON-STRUCTURAL MAINTENANCE OF CHROMOSOMES ELEMENT 1 HOMOLOG"/>
    <property type="match status" value="1"/>
</dbReference>
<dbReference type="Gene3D" id="3.90.1150.220">
    <property type="match status" value="1"/>
</dbReference>
<dbReference type="Pfam" id="PF07574">
    <property type="entry name" value="SMC_Nse1"/>
    <property type="match status" value="1"/>
</dbReference>
<comment type="subcellular location">
    <subcellularLocation>
        <location evidence="2 16">Nucleus</location>
    </subcellularLocation>
</comment>
<feature type="compositionally biased region" description="Low complexity" evidence="17">
    <location>
        <begin position="290"/>
        <end position="305"/>
    </location>
</feature>
<proteinExistence type="inferred from homology"/>
<comment type="catalytic activity">
    <reaction evidence="1 16">
        <text>S-ubiquitinyl-[E2 ubiquitin-conjugating enzyme]-L-cysteine + [acceptor protein]-L-lysine = [E2 ubiquitin-conjugating enzyme]-L-cysteine + N(6)-ubiquitinyl-[acceptor protein]-L-lysine.</text>
        <dbReference type="EC" id="2.3.2.27"/>
    </reaction>
</comment>
<sequence length="334" mass="37256">MPYDDRNRAFLQAFMGRSTMTFEDAQPLLAAIMSVGTTPCVTREAGGERVDPSDVTDEQFYAYLNAANQAISPFDFEIRSSLPQDPQSAQEDAPPKRIWALVNNTSDPLTQLATTYTADEISFLKRVLDYMFHTNNTVRTEGLCAAQLQAVGLHKAPANANPPTDEPTQTQSAASQSLTMTQAEKMILHLIEEGWFEKSRKGYLTLTPRALMELRGWLVNEYNDEGATKIKFCAACKDLITVGQRCADIHCGGRLHDHCMRNFFRMQQAEQCPVCKAEWPGDYFVGERALTSSARPSSAAPRRTPVSTRRSNEPSTRSTPSRLIPEDDMNEDSD</sequence>
<evidence type="ECO:0000256" key="4">
    <source>
        <dbReference type="ARBA" id="ARBA00012483"/>
    </source>
</evidence>
<protein>
    <recommendedName>
        <fullName evidence="5 16">Non-structural maintenance of chromosomes element 1 homolog</fullName>
        <ecNumber evidence="4 16">2.3.2.27</ecNumber>
    </recommendedName>
</protein>
<keyword evidence="8 16" id="KW-0227">DNA damage</keyword>
<keyword evidence="14 16" id="KW-0539">Nucleus</keyword>
<dbReference type="Pfam" id="PF08746">
    <property type="entry name" value="zf-RING-like"/>
    <property type="match status" value="1"/>
</dbReference>
<feature type="domain" description="RING-type" evidence="18">
    <location>
        <begin position="233"/>
        <end position="276"/>
    </location>
</feature>
<keyword evidence="9 15" id="KW-0863">Zinc-finger</keyword>
<dbReference type="EC" id="2.3.2.27" evidence="4 16"/>
<evidence type="ECO:0000256" key="5">
    <source>
        <dbReference type="ARBA" id="ARBA00019422"/>
    </source>
</evidence>
<evidence type="ECO:0000256" key="11">
    <source>
        <dbReference type="ARBA" id="ARBA00022833"/>
    </source>
</evidence>
<gene>
    <name evidence="19" type="ORF">N7452_003633</name>
</gene>
<dbReference type="GO" id="GO:0061630">
    <property type="term" value="F:ubiquitin protein ligase activity"/>
    <property type="evidence" value="ECO:0007669"/>
    <property type="project" value="UniProtKB-EC"/>
</dbReference>
<keyword evidence="6 16" id="KW-0808">Transferase</keyword>
<organism evidence="19 20">
    <name type="scientific">Penicillium brevicompactum</name>
    <dbReference type="NCBI Taxonomy" id="5074"/>
    <lineage>
        <taxon>Eukaryota</taxon>
        <taxon>Fungi</taxon>
        <taxon>Dikarya</taxon>
        <taxon>Ascomycota</taxon>
        <taxon>Pezizomycotina</taxon>
        <taxon>Eurotiomycetes</taxon>
        <taxon>Eurotiomycetidae</taxon>
        <taxon>Eurotiales</taxon>
        <taxon>Aspergillaceae</taxon>
        <taxon>Penicillium</taxon>
    </lineage>
</organism>
<name>A0A9W9QVF8_PENBR</name>
<evidence type="ECO:0000256" key="7">
    <source>
        <dbReference type="ARBA" id="ARBA00022723"/>
    </source>
</evidence>
<reference evidence="19" key="1">
    <citation type="submission" date="2022-12" db="EMBL/GenBank/DDBJ databases">
        <authorList>
            <person name="Petersen C."/>
        </authorList>
    </citation>
    <scope>NUCLEOTIDE SEQUENCE</scope>
    <source>
        <strain evidence="19">IBT 35673</strain>
    </source>
</reference>
<evidence type="ECO:0000313" key="20">
    <source>
        <dbReference type="Proteomes" id="UP001147695"/>
    </source>
</evidence>
<evidence type="ECO:0000256" key="12">
    <source>
        <dbReference type="ARBA" id="ARBA00023172"/>
    </source>
</evidence>
<feature type="region of interest" description="Disordered" evidence="17">
    <location>
        <begin position="156"/>
        <end position="176"/>
    </location>
</feature>
<keyword evidence="7 16" id="KW-0479">Metal-binding</keyword>
<keyword evidence="10 16" id="KW-0833">Ubl conjugation pathway</keyword>
<dbReference type="InterPro" id="IPR013083">
    <property type="entry name" value="Znf_RING/FYVE/PHD"/>
</dbReference>
<dbReference type="GO" id="GO:0000724">
    <property type="term" value="P:double-strand break repair via homologous recombination"/>
    <property type="evidence" value="ECO:0007669"/>
    <property type="project" value="TreeGrafter"/>
</dbReference>
<evidence type="ECO:0000256" key="8">
    <source>
        <dbReference type="ARBA" id="ARBA00022763"/>
    </source>
</evidence>
<evidence type="ECO:0000256" key="2">
    <source>
        <dbReference type="ARBA" id="ARBA00004123"/>
    </source>
</evidence>
<feature type="region of interest" description="Disordered" evidence="17">
    <location>
        <begin position="290"/>
        <end position="334"/>
    </location>
</feature>
<evidence type="ECO:0000256" key="17">
    <source>
        <dbReference type="SAM" id="MobiDB-lite"/>
    </source>
</evidence>
<feature type="compositionally biased region" description="Polar residues" evidence="17">
    <location>
        <begin position="166"/>
        <end position="176"/>
    </location>
</feature>
<comment type="function">
    <text evidence="16">Acts in a DNA repair pathway for removal of UV-induced DNA damage that is distinct from classical nucleotide excision repair and in repair of ionizing radiation damage. Functions in homologous recombination repair of DNA double strand breaks and in recovery of stalled replication forks.</text>
</comment>
<dbReference type="GO" id="GO:0008270">
    <property type="term" value="F:zinc ion binding"/>
    <property type="evidence" value="ECO:0007669"/>
    <property type="project" value="UniProtKB-KW"/>
</dbReference>
<evidence type="ECO:0000313" key="19">
    <source>
        <dbReference type="EMBL" id="KAJ5345629.1"/>
    </source>
</evidence>
<feature type="compositionally biased region" description="Polar residues" evidence="17">
    <location>
        <begin position="306"/>
        <end position="321"/>
    </location>
</feature>
<evidence type="ECO:0000256" key="10">
    <source>
        <dbReference type="ARBA" id="ARBA00022786"/>
    </source>
</evidence>
<dbReference type="Gene3D" id="1.10.10.10">
    <property type="entry name" value="Winged helix-like DNA-binding domain superfamily/Winged helix DNA-binding domain"/>
    <property type="match status" value="1"/>
</dbReference>
<dbReference type="Gene3D" id="3.30.40.10">
    <property type="entry name" value="Zinc/RING finger domain, C3HC4 (zinc finger)"/>
    <property type="match status" value="1"/>
</dbReference>
<keyword evidence="11 16" id="KW-0862">Zinc</keyword>
<dbReference type="CDD" id="cd16493">
    <property type="entry name" value="RING-CH-C4HC3_NSE1"/>
    <property type="match status" value="1"/>
</dbReference>
<keyword evidence="12 16" id="KW-0233">DNA recombination</keyword>
<evidence type="ECO:0000256" key="13">
    <source>
        <dbReference type="ARBA" id="ARBA00023204"/>
    </source>
</evidence>
<dbReference type="InterPro" id="IPR001841">
    <property type="entry name" value="Znf_RING"/>
</dbReference>
<dbReference type="SUPFAM" id="SSF57850">
    <property type="entry name" value="RING/U-box"/>
    <property type="match status" value="1"/>
</dbReference>
<reference evidence="19" key="2">
    <citation type="journal article" date="2023" name="IMA Fungus">
        <title>Comparative genomic study of the Penicillium genus elucidates a diverse pangenome and 15 lateral gene transfer events.</title>
        <authorList>
            <person name="Petersen C."/>
            <person name="Sorensen T."/>
            <person name="Nielsen M.R."/>
            <person name="Sondergaard T.E."/>
            <person name="Sorensen J.L."/>
            <person name="Fitzpatrick D.A."/>
            <person name="Frisvad J.C."/>
            <person name="Nielsen K.L."/>
        </authorList>
    </citation>
    <scope>NUCLEOTIDE SEQUENCE</scope>
    <source>
        <strain evidence="19">IBT 35673</strain>
    </source>
</reference>
<comment type="subunit">
    <text evidence="16">Component of the Smc5-Smc6 complex.</text>
</comment>
<evidence type="ECO:0000256" key="14">
    <source>
        <dbReference type="ARBA" id="ARBA00023242"/>
    </source>
</evidence>
<dbReference type="GO" id="GO:0030915">
    <property type="term" value="C:Smc5-Smc6 complex"/>
    <property type="evidence" value="ECO:0007669"/>
    <property type="project" value="UniProtKB-UniRule"/>
</dbReference>
<evidence type="ECO:0000256" key="9">
    <source>
        <dbReference type="ARBA" id="ARBA00022771"/>
    </source>
</evidence>
<dbReference type="GO" id="GO:0005634">
    <property type="term" value="C:nucleus"/>
    <property type="evidence" value="ECO:0007669"/>
    <property type="project" value="UniProtKB-SubCell"/>
</dbReference>
<dbReference type="Proteomes" id="UP001147695">
    <property type="component" value="Unassembled WGS sequence"/>
</dbReference>
<comment type="similarity">
    <text evidence="3 16">Belongs to the NSE1 family.</text>
</comment>
<dbReference type="EMBL" id="JAPZBQ010000002">
    <property type="protein sequence ID" value="KAJ5345629.1"/>
    <property type="molecule type" value="Genomic_DNA"/>
</dbReference>
<dbReference type="InterPro" id="IPR014857">
    <property type="entry name" value="Nse1_RING_C4HC3-type"/>
</dbReference>
<accession>A0A9W9QVF8</accession>
<dbReference type="InterPro" id="IPR036388">
    <property type="entry name" value="WH-like_DNA-bd_sf"/>
</dbReference>
<dbReference type="PROSITE" id="PS50089">
    <property type="entry name" value="ZF_RING_2"/>
    <property type="match status" value="1"/>
</dbReference>
<evidence type="ECO:0000256" key="16">
    <source>
        <dbReference type="RuleBase" id="RU368018"/>
    </source>
</evidence>
<dbReference type="InterPro" id="IPR011513">
    <property type="entry name" value="Nse1"/>
</dbReference>
<evidence type="ECO:0000256" key="1">
    <source>
        <dbReference type="ARBA" id="ARBA00000900"/>
    </source>
</evidence>
<evidence type="ECO:0000256" key="3">
    <source>
        <dbReference type="ARBA" id="ARBA00010258"/>
    </source>
</evidence>
<dbReference type="PANTHER" id="PTHR20973">
    <property type="entry name" value="NON-SMC ELEMENT 1-RELATED"/>
    <property type="match status" value="1"/>
</dbReference>